<name>C5BKZ4_TERTT</name>
<evidence type="ECO:0000259" key="5">
    <source>
        <dbReference type="Pfam" id="PF21076"/>
    </source>
</evidence>
<dbReference type="HOGENOM" id="CLU_003404_1_1_6"/>
<dbReference type="eggNOG" id="COG2902">
    <property type="taxonomic scope" value="Bacteria"/>
</dbReference>
<dbReference type="KEGG" id="ttu:TERTU_2429"/>
<evidence type="ECO:0000259" key="2">
    <source>
        <dbReference type="Pfam" id="PF05088"/>
    </source>
</evidence>
<dbReference type="OrthoDB" id="9758052at2"/>
<accession>C5BKZ4</accession>
<dbReference type="InterPro" id="IPR007780">
    <property type="entry name" value="NAD_Glu_DH_bac"/>
</dbReference>
<dbReference type="PANTHER" id="PTHR43403">
    <property type="entry name" value="NAD-SPECIFIC GLUTAMATE DEHYDROGENASE"/>
    <property type="match status" value="1"/>
</dbReference>
<dbReference type="Pfam" id="PF21074">
    <property type="entry name" value="GDH_C"/>
    <property type="match status" value="1"/>
</dbReference>
<protein>
    <submittedName>
        <fullName evidence="7">NAD-glutamate dehydrogenase</fullName>
    </submittedName>
</protein>
<dbReference type="Pfam" id="PF21076">
    <property type="entry name" value="GDH_ACT2"/>
    <property type="match status" value="1"/>
</dbReference>
<organism evidence="7 8">
    <name type="scientific">Teredinibacter turnerae (strain ATCC 39867 / T7901)</name>
    <dbReference type="NCBI Taxonomy" id="377629"/>
    <lineage>
        <taxon>Bacteria</taxon>
        <taxon>Pseudomonadati</taxon>
        <taxon>Pseudomonadota</taxon>
        <taxon>Gammaproteobacteria</taxon>
        <taxon>Cellvibrionales</taxon>
        <taxon>Cellvibrionaceae</taxon>
        <taxon>Teredinibacter</taxon>
    </lineage>
</organism>
<dbReference type="Pfam" id="PF21079">
    <property type="entry name" value="GDH_HM2"/>
    <property type="match status" value="1"/>
</dbReference>
<gene>
    <name evidence="7" type="ordered locus">TERTU_2429</name>
</gene>
<dbReference type="Pfam" id="PF21073">
    <property type="entry name" value="GDH_HM1"/>
    <property type="match status" value="1"/>
</dbReference>
<dbReference type="STRING" id="377629.TERTU_2429"/>
<proteinExistence type="predicted"/>
<keyword evidence="1" id="KW-0560">Oxidoreductase</keyword>
<reference evidence="7 8" key="1">
    <citation type="journal article" date="2009" name="PLoS ONE">
        <title>The complete genome of Teredinibacter turnerae T7901: an intracellular endosymbiont of marine wood-boring bivalves (shipworms).</title>
        <authorList>
            <person name="Yang J.C."/>
            <person name="Madupu R."/>
            <person name="Durkin A.S."/>
            <person name="Ekborg N.A."/>
            <person name="Pedamallu C.S."/>
            <person name="Hostetler J.B."/>
            <person name="Radune D."/>
            <person name="Toms B.S."/>
            <person name="Henrissat B."/>
            <person name="Coutinho P.M."/>
            <person name="Schwarz S."/>
            <person name="Field L."/>
            <person name="Trindade-Silva A.E."/>
            <person name="Soares C.A.G."/>
            <person name="Elshahawi S."/>
            <person name="Hanora A."/>
            <person name="Schmidt E.W."/>
            <person name="Haygood M.G."/>
            <person name="Posfai J."/>
            <person name="Benner J."/>
            <person name="Madinger C."/>
            <person name="Nove J."/>
            <person name="Anton B."/>
            <person name="Chaudhary K."/>
            <person name="Foster J."/>
            <person name="Holman A."/>
            <person name="Kumar S."/>
            <person name="Lessard P.A."/>
            <person name="Luyten Y.A."/>
            <person name="Slatko B."/>
            <person name="Wood N."/>
            <person name="Wu B."/>
            <person name="Teplitski M."/>
            <person name="Mougous J.D."/>
            <person name="Ward N."/>
            <person name="Eisen J.A."/>
            <person name="Badger J.H."/>
            <person name="Distel D.L."/>
        </authorList>
    </citation>
    <scope>NUCLEOTIDE SEQUENCE [LARGE SCALE GENOMIC DNA]</scope>
    <source>
        <strain evidence="8">ATCC 39867 / T7901</strain>
    </source>
</reference>
<dbReference type="InterPro" id="IPR046346">
    <property type="entry name" value="Aminoacid_DH-like_N_sf"/>
</dbReference>
<dbReference type="InterPro" id="IPR049056">
    <property type="entry name" value="NAD_Glu_DH_HM3"/>
</dbReference>
<keyword evidence="8" id="KW-1185">Reference proteome</keyword>
<dbReference type="SUPFAM" id="SSF53223">
    <property type="entry name" value="Aminoacid dehydrogenase-like, N-terminal domain"/>
    <property type="match status" value="1"/>
</dbReference>
<dbReference type="InterPro" id="IPR048381">
    <property type="entry name" value="GDH_C"/>
</dbReference>
<dbReference type="InterPro" id="IPR049064">
    <property type="entry name" value="NAD_Glu_DH_ACT3"/>
</dbReference>
<evidence type="ECO:0000256" key="1">
    <source>
        <dbReference type="ARBA" id="ARBA00023002"/>
    </source>
</evidence>
<sequence>MEISQPHVNDREHFLTVFDKWVEQNKQKETDPGFLKFAQVYLARFPLEDWVGRQIGDLFGLCYGLFMTLKNSARKPVVEVYNPSLSEHGWQSGRTIVVILQRDMPFLVDSIRVLFNKKEIPIYIIKSRVLNVKRGGEFSVEQGGAKPSKEKNISREALIYLEISLHPASDELVRIKRELQKVLADVSAVVDDHDSILARLDEAQGSISQMGESTAEIVAFLSWLRHRHFVFLGFRDYNLIDQADGRVLEENADARMGVFRGIKAENTRVPEAQFSDGIRNFYEGSDIVCFSKAATHSSVHRAVYPDYVVVKKLDAQGNALGEVRFLGLFTYEVFSQSPFDIPILRLKVNSIVENSGLDPNSHDGKNLFRTIENYPRTELMLTDTATLENNILAIANLNERHLVKLIARADPFGNFVTCNVFVPRDVYTSASRQRIQDILGEALGSNDFDFNTFFSESNLVRAQFVFRIDPSVKRELNLAELEDSIAEVTRNWTDHLRSSLYEEYGEAKGTAYFNAFKNGFTPSYQEYFDARFAVQDIKLIEELKNEQDIAMNFYRPFGADETAIRFRILHLNEPLVLSDVIPLLENLGLRVIGEHPYQIFQKNGKGVWLHDFQLVLGLPVNPDISSAKLLFEDAFEAIWRGQAESDPFNKLVLAARLNWREVCVLRAYAGYMKQVGFSSDQAFVADTLLRYLDITRDLVAIFKSRFDPRLNRDNKSKERGERLKKKVLDALDAVPNLNEDLVLRHYLQLIDGTLRTNYFRANRDYISFKFSPRTIPDIPEPRPLFEIYVYSPRVEGVHLRGGKVARGGLRWSDRLQDYRTEVLGLVKAQQVKNAVIVPTGAKGGFVSKNPPKTGGRKAVLDEGIACYKTFIRGLLDLTDNFVAGEVIPPPEVIRHDEDDPYLVVAADKGTATFSDIANAISIEYSHWLGDAFASGGSQGYDHKGMGITARGAWVSVQRHFREKGIDIQKEDFSVIGIGDMAGDVFGNGMLLSEHICLTAAFNHMHIFIDPTPNAAATFTERQRLFQTPGITWEDFDKSLISAGGGVFSRADKYIAISPQMREVFAITADKLTPTQLINALLKAPVDLIWNGGIGTYVKASIETHTDVGDKANDAVRVNGLELRCQVFGEGGNLGMTQLGRVEYALSGGACNTDFIDNAAGVDCSDHEVNIKILLDEMVAAGDLTAKQRNALLVEMTDDVAELVLQNNYRQTQALSIAQFHAATRDNEYRRFITFLENRGRLDRSLEFIPTDDQIAERQAHGKVLTRPELSVLISYAKVMLKEELTDSDLAEDPYIARAIESAFPQTIVHKFPEELYRHRLKKEIVGTQLANDLINNLGITVGHRLLETTGARSDQIARAYVVSRDVFEFEEFQDYIKSLDNKVSAEFQAELTSNMIRRVRRGTRWFLRNRRQDLSPEADVAFFKESLDAVYAASAEAIEGSAREEWLARSKRFEELALPGVWALRLAMPDNLFSGLGVVESARMAGKDIRPVTDMFFDLLDKLDLNWFASQLSEIKVDTYWQAIARETYLDDLETALRRLTVAMVNAQDKSGAAGLFEQWLGDNASLIVRWKQMITEVQASPGTDYAMFAVALRELGDLVDVTEHWV</sequence>
<dbReference type="Pfam" id="PF21077">
    <property type="entry name" value="GDH_ACT3"/>
    <property type="match status" value="1"/>
</dbReference>
<evidence type="ECO:0000259" key="6">
    <source>
        <dbReference type="Pfam" id="PF21077"/>
    </source>
</evidence>
<dbReference type="SUPFAM" id="SSF51735">
    <property type="entry name" value="NAD(P)-binding Rossmann-fold domains"/>
    <property type="match status" value="1"/>
</dbReference>
<evidence type="ECO:0000313" key="8">
    <source>
        <dbReference type="Proteomes" id="UP000009080"/>
    </source>
</evidence>
<feature type="domain" description="NAD-glutamate dehydrogenase ACT3" evidence="6">
    <location>
        <begin position="548"/>
        <end position="619"/>
    </location>
</feature>
<dbReference type="PIRSF" id="PIRSF036761">
    <property type="entry name" value="GDH_Mll4104"/>
    <property type="match status" value="1"/>
</dbReference>
<evidence type="ECO:0000259" key="3">
    <source>
        <dbReference type="Pfam" id="PF21074"/>
    </source>
</evidence>
<dbReference type="RefSeq" id="WP_015818944.1">
    <property type="nucleotide sequence ID" value="NC_012997.1"/>
</dbReference>
<dbReference type="GO" id="GO:0006538">
    <property type="term" value="P:L-glutamate catabolic process"/>
    <property type="evidence" value="ECO:0007669"/>
    <property type="project" value="InterPro"/>
</dbReference>
<dbReference type="Proteomes" id="UP000009080">
    <property type="component" value="Chromosome"/>
</dbReference>
<feature type="domain" description="NAD-glutamate dehydrogenase ACT2" evidence="5">
    <location>
        <begin position="404"/>
        <end position="493"/>
    </location>
</feature>
<feature type="domain" description="NAD-glutamate dehydrogenase catalytic" evidence="2">
    <location>
        <begin position="727"/>
        <end position="1216"/>
    </location>
</feature>
<dbReference type="InterPro" id="IPR049062">
    <property type="entry name" value="NAD_Glu_DH_ACT2"/>
</dbReference>
<dbReference type="InterPro" id="IPR036291">
    <property type="entry name" value="NAD(P)-bd_dom_sf"/>
</dbReference>
<dbReference type="PANTHER" id="PTHR43403:SF1">
    <property type="entry name" value="NAD-SPECIFIC GLUTAMATE DEHYDROGENASE"/>
    <property type="match status" value="1"/>
</dbReference>
<dbReference type="GO" id="GO:0004352">
    <property type="term" value="F:glutamate dehydrogenase (NAD+) activity"/>
    <property type="evidence" value="ECO:0007669"/>
    <property type="project" value="InterPro"/>
</dbReference>
<dbReference type="InterPro" id="IPR024727">
    <property type="entry name" value="NAD_Glu_DH_N_ACT1"/>
</dbReference>
<dbReference type="EMBL" id="CP001614">
    <property type="protein sequence ID" value="ACR12832.1"/>
    <property type="molecule type" value="Genomic_DNA"/>
</dbReference>
<dbReference type="InterPro" id="IPR028971">
    <property type="entry name" value="NAD-GDH_cat"/>
</dbReference>
<feature type="domain" description="NAD-glutamate dehydrogenase N-terminal ACT1" evidence="4">
    <location>
        <begin position="37"/>
        <end position="179"/>
    </location>
</feature>
<evidence type="ECO:0000259" key="4">
    <source>
        <dbReference type="Pfam" id="PF21075"/>
    </source>
</evidence>
<dbReference type="GO" id="GO:0004069">
    <property type="term" value="F:L-aspartate:2-oxoglutarate aminotransferase activity"/>
    <property type="evidence" value="ECO:0007669"/>
    <property type="project" value="InterPro"/>
</dbReference>
<dbReference type="InterPro" id="IPR049059">
    <property type="entry name" value="NAD_Glu_DH_HM1"/>
</dbReference>
<dbReference type="Pfam" id="PF21078">
    <property type="entry name" value="GDH_HM3"/>
    <property type="match status" value="1"/>
</dbReference>
<evidence type="ECO:0000313" key="7">
    <source>
        <dbReference type="EMBL" id="ACR12832.1"/>
    </source>
</evidence>
<dbReference type="InterPro" id="IPR049058">
    <property type="entry name" value="NAD_Glu_DH_HM2"/>
</dbReference>
<feature type="domain" description="NAD-specific glutamate dehydrogenase C-terminal" evidence="3">
    <location>
        <begin position="1261"/>
        <end position="1597"/>
    </location>
</feature>
<dbReference type="Pfam" id="PF21075">
    <property type="entry name" value="GDH_ACT1"/>
    <property type="match status" value="1"/>
</dbReference>
<dbReference type="Pfam" id="PF05088">
    <property type="entry name" value="Bac_GDH_CD"/>
    <property type="match status" value="1"/>
</dbReference>